<evidence type="ECO:0000313" key="1">
    <source>
        <dbReference type="EMBL" id="CAE6950830.1"/>
    </source>
</evidence>
<name>A0A812HH99_9DINO</name>
<sequence length="210" mass="23207">MEPRPPASALAENRPFRVEFRSALNGDLLTERQQEGPCRVGHLQCQLAAMFCDEVPPTLLFEGTPLASTDVLREEASLGVVRRTLPERSAFALQAARAAVSRVRSSQLQDLKSIAVPAQMMLDVMAASLSLLDHREHSWHSIKKLLSGSALPSRLIALQPHEVSFESQLAVQQLVEQRGDSFRHEVIAKYSIALAPFAALVRAFRECWAA</sequence>
<comment type="caution">
    <text evidence="1">The sequence shown here is derived from an EMBL/GenBank/DDBJ whole genome shotgun (WGS) entry which is preliminary data.</text>
</comment>
<proteinExistence type="predicted"/>
<evidence type="ECO:0000313" key="2">
    <source>
        <dbReference type="Proteomes" id="UP000604046"/>
    </source>
</evidence>
<protein>
    <submittedName>
        <fullName evidence="1">DHC1B protein</fullName>
    </submittedName>
</protein>
<organism evidence="1 2">
    <name type="scientific">Symbiodinium natans</name>
    <dbReference type="NCBI Taxonomy" id="878477"/>
    <lineage>
        <taxon>Eukaryota</taxon>
        <taxon>Sar</taxon>
        <taxon>Alveolata</taxon>
        <taxon>Dinophyceae</taxon>
        <taxon>Suessiales</taxon>
        <taxon>Symbiodiniaceae</taxon>
        <taxon>Symbiodinium</taxon>
    </lineage>
</organism>
<keyword evidence="2" id="KW-1185">Reference proteome</keyword>
<dbReference type="Gene3D" id="1.20.920.60">
    <property type="match status" value="1"/>
</dbReference>
<reference evidence="1" key="1">
    <citation type="submission" date="2021-02" db="EMBL/GenBank/DDBJ databases">
        <authorList>
            <person name="Dougan E. K."/>
            <person name="Rhodes N."/>
            <person name="Thang M."/>
            <person name="Chan C."/>
        </authorList>
    </citation>
    <scope>NUCLEOTIDE SEQUENCE</scope>
</reference>
<dbReference type="OrthoDB" id="428975at2759"/>
<dbReference type="AlphaFoldDB" id="A0A812HH99"/>
<dbReference type="EMBL" id="CAJNDS010000088">
    <property type="protein sequence ID" value="CAE6950830.1"/>
    <property type="molecule type" value="Genomic_DNA"/>
</dbReference>
<accession>A0A812HH99</accession>
<dbReference type="Proteomes" id="UP000604046">
    <property type="component" value="Unassembled WGS sequence"/>
</dbReference>
<gene>
    <name evidence="1" type="primary">DHC1B</name>
    <name evidence="1" type="ORF">SNAT2548_LOCUS1565</name>
</gene>